<gene>
    <name evidence="3" type="ORF">FSCOSCO3_A018070</name>
</gene>
<accession>A0AAV1QIP6</accession>
<sequence length="82" mass="9413">DSSSHHISFAKTEFYIYTIGLAVFTFAVHLLINYMQGNKAQTVTEGGKTRYKSEENKLLESNRGNWGKEDKKELAEKDKKIK</sequence>
<comment type="caution">
    <text evidence="3">The sequence shown here is derived from an EMBL/GenBank/DDBJ whole genome shotgun (WGS) entry which is preliminary data.</text>
</comment>
<keyword evidence="2" id="KW-0812">Transmembrane</keyword>
<organism evidence="3 4">
    <name type="scientific">Scomber scombrus</name>
    <name type="common">Atlantic mackerel</name>
    <name type="synonym">Scomber vernalis</name>
    <dbReference type="NCBI Taxonomy" id="13677"/>
    <lineage>
        <taxon>Eukaryota</taxon>
        <taxon>Metazoa</taxon>
        <taxon>Chordata</taxon>
        <taxon>Craniata</taxon>
        <taxon>Vertebrata</taxon>
        <taxon>Euteleostomi</taxon>
        <taxon>Actinopterygii</taxon>
        <taxon>Neopterygii</taxon>
        <taxon>Teleostei</taxon>
        <taxon>Neoteleostei</taxon>
        <taxon>Acanthomorphata</taxon>
        <taxon>Pelagiaria</taxon>
        <taxon>Scombriformes</taxon>
        <taxon>Scombridae</taxon>
        <taxon>Scomber</taxon>
    </lineage>
</organism>
<evidence type="ECO:0000256" key="2">
    <source>
        <dbReference type="SAM" id="Phobius"/>
    </source>
</evidence>
<dbReference type="Proteomes" id="UP001314229">
    <property type="component" value="Unassembled WGS sequence"/>
</dbReference>
<dbReference type="EMBL" id="CAWUFR010001112">
    <property type="protein sequence ID" value="CAK6982804.1"/>
    <property type="molecule type" value="Genomic_DNA"/>
</dbReference>
<proteinExistence type="predicted"/>
<reference evidence="3 4" key="1">
    <citation type="submission" date="2024-01" db="EMBL/GenBank/DDBJ databases">
        <authorList>
            <person name="Alioto T."/>
            <person name="Alioto T."/>
            <person name="Gomez Garrido J."/>
        </authorList>
    </citation>
    <scope>NUCLEOTIDE SEQUENCE [LARGE SCALE GENOMIC DNA]</scope>
</reference>
<feature type="compositionally biased region" description="Basic and acidic residues" evidence="1">
    <location>
        <begin position="47"/>
        <end position="82"/>
    </location>
</feature>
<evidence type="ECO:0000313" key="4">
    <source>
        <dbReference type="Proteomes" id="UP001314229"/>
    </source>
</evidence>
<feature type="transmembrane region" description="Helical" evidence="2">
    <location>
        <begin position="14"/>
        <end position="32"/>
    </location>
</feature>
<evidence type="ECO:0000313" key="3">
    <source>
        <dbReference type="EMBL" id="CAK6982804.1"/>
    </source>
</evidence>
<keyword evidence="2" id="KW-0472">Membrane</keyword>
<keyword evidence="4" id="KW-1185">Reference proteome</keyword>
<protein>
    <submittedName>
        <fullName evidence="3">Uncharacterized protein</fullName>
    </submittedName>
</protein>
<feature type="region of interest" description="Disordered" evidence="1">
    <location>
        <begin position="43"/>
        <end position="82"/>
    </location>
</feature>
<keyword evidence="2" id="KW-1133">Transmembrane helix</keyword>
<name>A0AAV1QIP6_SCOSC</name>
<evidence type="ECO:0000256" key="1">
    <source>
        <dbReference type="SAM" id="MobiDB-lite"/>
    </source>
</evidence>
<dbReference type="AlphaFoldDB" id="A0AAV1QIP6"/>
<feature type="non-terminal residue" evidence="3">
    <location>
        <position position="82"/>
    </location>
</feature>
<feature type="non-terminal residue" evidence="3">
    <location>
        <position position="1"/>
    </location>
</feature>